<evidence type="ECO:0000313" key="1">
    <source>
        <dbReference type="Proteomes" id="UP000046392"/>
    </source>
</evidence>
<dbReference type="AlphaFoldDB" id="A0A0N5CAQ8"/>
<accession>A0A0N5CAQ8</accession>
<proteinExistence type="predicted"/>
<dbReference type="Proteomes" id="UP000046392">
    <property type="component" value="Unplaced"/>
</dbReference>
<keyword evidence="1" id="KW-1185">Reference proteome</keyword>
<sequence length="55" mass="6210">MRKGFKTSFGVPYKAKKRKNPTCFEGLNGQICGSLSIHLIDLLKFAPRLSKNLEK</sequence>
<protein>
    <submittedName>
        <fullName evidence="2">Uncharacterized protein</fullName>
    </submittedName>
</protein>
<evidence type="ECO:0000313" key="2">
    <source>
        <dbReference type="WBParaSite" id="SPAL_0001497775.1"/>
    </source>
</evidence>
<dbReference type="WBParaSite" id="SPAL_0001497775.1">
    <property type="protein sequence ID" value="SPAL_0001497775.1"/>
    <property type="gene ID" value="SPAL_0001497775"/>
</dbReference>
<name>A0A0N5CAQ8_STREA</name>
<organism evidence="1 2">
    <name type="scientific">Strongyloides papillosus</name>
    <name type="common">Intestinal threadworm</name>
    <dbReference type="NCBI Taxonomy" id="174720"/>
    <lineage>
        <taxon>Eukaryota</taxon>
        <taxon>Metazoa</taxon>
        <taxon>Ecdysozoa</taxon>
        <taxon>Nematoda</taxon>
        <taxon>Chromadorea</taxon>
        <taxon>Rhabditida</taxon>
        <taxon>Tylenchina</taxon>
        <taxon>Panagrolaimomorpha</taxon>
        <taxon>Strongyloidoidea</taxon>
        <taxon>Strongyloididae</taxon>
        <taxon>Strongyloides</taxon>
    </lineage>
</organism>
<reference evidence="2" key="1">
    <citation type="submission" date="2017-02" db="UniProtKB">
        <authorList>
            <consortium name="WormBaseParasite"/>
        </authorList>
    </citation>
    <scope>IDENTIFICATION</scope>
</reference>